<comment type="similarity">
    <text evidence="1">Belongs to the class I-like SAM-binding methyltransferase superfamily. NNMT/PNMT/TEMT family.</text>
</comment>
<dbReference type="Proteomes" id="UP001054837">
    <property type="component" value="Unassembled WGS sequence"/>
</dbReference>
<comment type="caution">
    <text evidence="5">The sequence shown here is derived from an EMBL/GenBank/DDBJ whole genome shotgun (WGS) entry which is preliminary data.</text>
</comment>
<dbReference type="InterPro" id="IPR029063">
    <property type="entry name" value="SAM-dependent_MTases_sf"/>
</dbReference>
<dbReference type="CDD" id="cd02440">
    <property type="entry name" value="AdoMet_MTases"/>
    <property type="match status" value="1"/>
</dbReference>
<dbReference type="GO" id="GO:0032259">
    <property type="term" value="P:methylation"/>
    <property type="evidence" value="ECO:0007669"/>
    <property type="project" value="UniProtKB-KW"/>
</dbReference>
<evidence type="ECO:0000256" key="3">
    <source>
        <dbReference type="ARBA" id="ARBA00022679"/>
    </source>
</evidence>
<organism evidence="5 6">
    <name type="scientific">Caerostris darwini</name>
    <dbReference type="NCBI Taxonomy" id="1538125"/>
    <lineage>
        <taxon>Eukaryota</taxon>
        <taxon>Metazoa</taxon>
        <taxon>Ecdysozoa</taxon>
        <taxon>Arthropoda</taxon>
        <taxon>Chelicerata</taxon>
        <taxon>Arachnida</taxon>
        <taxon>Araneae</taxon>
        <taxon>Araneomorphae</taxon>
        <taxon>Entelegynae</taxon>
        <taxon>Araneoidea</taxon>
        <taxon>Araneidae</taxon>
        <taxon>Caerostris</taxon>
    </lineage>
</organism>
<dbReference type="GO" id="GO:0008170">
    <property type="term" value="F:N-methyltransferase activity"/>
    <property type="evidence" value="ECO:0007669"/>
    <property type="project" value="TreeGrafter"/>
</dbReference>
<keyword evidence="4" id="KW-0949">S-adenosyl-L-methionine</keyword>
<dbReference type="Gene3D" id="3.40.50.150">
    <property type="entry name" value="Vaccinia Virus protein VP39"/>
    <property type="match status" value="1"/>
</dbReference>
<proteinExistence type="inferred from homology"/>
<dbReference type="SUPFAM" id="SSF53335">
    <property type="entry name" value="S-adenosyl-L-methionine-dependent methyltransferases"/>
    <property type="match status" value="1"/>
</dbReference>
<dbReference type="Pfam" id="PF01234">
    <property type="entry name" value="NNMT_PNMT_TEMT"/>
    <property type="match status" value="1"/>
</dbReference>
<dbReference type="PROSITE" id="PS51681">
    <property type="entry name" value="SAM_MT_NNMT_PNMT_TEMT"/>
    <property type="match status" value="1"/>
</dbReference>
<dbReference type="EMBL" id="BPLQ01015451">
    <property type="protein sequence ID" value="GIY88139.1"/>
    <property type="molecule type" value="Genomic_DNA"/>
</dbReference>
<evidence type="ECO:0000313" key="6">
    <source>
        <dbReference type="Proteomes" id="UP001054837"/>
    </source>
</evidence>
<evidence type="ECO:0000256" key="1">
    <source>
        <dbReference type="ARBA" id="ARBA00007996"/>
    </source>
</evidence>
<sequence>MASQDEVKKNFQENLKALEYYDEVMKLFNAWKIYYEITGSFISDVLKSRRFTGKKLLEIGSGPTVHNIACASAYFDIIVQSDFVENNVENLKRWHKQLSTLDWTEMLNIPAALEDFRNDINIVRKNMESRIRDKVKAVVRCDILSDEVLRIEELPTDARPPYDLIISILCLEVPCANFDEFVNVLKRVNKLLRKGGGLIIASVHDVEVWYVGKKAFPNLRIDLKDITLALDKAGFGNHDVKKFSPVKLDYPMEYAGYYCIAAEKLSETD</sequence>
<protein>
    <submittedName>
        <fullName evidence="5">Uncharacterized protein</fullName>
    </submittedName>
</protein>
<dbReference type="PANTHER" id="PTHR10867">
    <property type="entry name" value="NNMT/PNMT/TEMT FAMILY MEMBER"/>
    <property type="match status" value="1"/>
</dbReference>
<keyword evidence="6" id="KW-1185">Reference proteome</keyword>
<dbReference type="GO" id="GO:0005829">
    <property type="term" value="C:cytosol"/>
    <property type="evidence" value="ECO:0007669"/>
    <property type="project" value="TreeGrafter"/>
</dbReference>
<keyword evidence="3" id="KW-0808">Transferase</keyword>
<gene>
    <name evidence="5" type="primary">AVEN_244398_1</name>
    <name evidence="5" type="ORF">CDAR_597701</name>
</gene>
<dbReference type="PANTHER" id="PTHR10867:SF17">
    <property type="entry name" value="NICOTINAMIDE N-METHYLTRANSFERASE"/>
    <property type="match status" value="1"/>
</dbReference>
<dbReference type="InterPro" id="IPR000940">
    <property type="entry name" value="NNMT_TEMT_trans"/>
</dbReference>
<keyword evidence="2" id="KW-0489">Methyltransferase</keyword>
<evidence type="ECO:0000313" key="5">
    <source>
        <dbReference type="EMBL" id="GIY88139.1"/>
    </source>
</evidence>
<reference evidence="5 6" key="1">
    <citation type="submission" date="2021-06" db="EMBL/GenBank/DDBJ databases">
        <title>Caerostris darwini draft genome.</title>
        <authorList>
            <person name="Kono N."/>
            <person name="Arakawa K."/>
        </authorList>
    </citation>
    <scope>NUCLEOTIDE SEQUENCE [LARGE SCALE GENOMIC DNA]</scope>
</reference>
<name>A0AAV4X279_9ARAC</name>
<dbReference type="AlphaFoldDB" id="A0AAV4X279"/>
<evidence type="ECO:0000256" key="4">
    <source>
        <dbReference type="ARBA" id="ARBA00022691"/>
    </source>
</evidence>
<evidence type="ECO:0000256" key="2">
    <source>
        <dbReference type="ARBA" id="ARBA00022603"/>
    </source>
</evidence>
<accession>A0AAV4X279</accession>